<dbReference type="Proteomes" id="UP000887580">
    <property type="component" value="Unplaced"/>
</dbReference>
<evidence type="ECO:0000313" key="1">
    <source>
        <dbReference type="Proteomes" id="UP000887580"/>
    </source>
</evidence>
<accession>A0AC35GPR6</accession>
<reference evidence="2" key="1">
    <citation type="submission" date="2022-11" db="UniProtKB">
        <authorList>
            <consortium name="WormBaseParasite"/>
        </authorList>
    </citation>
    <scope>IDENTIFICATION</scope>
</reference>
<proteinExistence type="predicted"/>
<sequence>MQEKIWEHDYVPPAYCPLQEQFIKFKIFKDGVKVENVYIPKNRTQYPNGDEFADLDDPHGCHDSEKKEYSNINGLLIEINCKTTEVIKILVKCEPYP</sequence>
<protein>
    <submittedName>
        <fullName evidence="2">Uncharacterized protein</fullName>
    </submittedName>
</protein>
<organism evidence="1 2">
    <name type="scientific">Panagrolaimus sp. PS1159</name>
    <dbReference type="NCBI Taxonomy" id="55785"/>
    <lineage>
        <taxon>Eukaryota</taxon>
        <taxon>Metazoa</taxon>
        <taxon>Ecdysozoa</taxon>
        <taxon>Nematoda</taxon>
        <taxon>Chromadorea</taxon>
        <taxon>Rhabditida</taxon>
        <taxon>Tylenchina</taxon>
        <taxon>Panagrolaimomorpha</taxon>
        <taxon>Panagrolaimoidea</taxon>
        <taxon>Panagrolaimidae</taxon>
        <taxon>Panagrolaimus</taxon>
    </lineage>
</organism>
<name>A0AC35GPR6_9BILA</name>
<evidence type="ECO:0000313" key="2">
    <source>
        <dbReference type="WBParaSite" id="PS1159_v2.g7543.t1"/>
    </source>
</evidence>
<dbReference type="WBParaSite" id="PS1159_v2.g7543.t1">
    <property type="protein sequence ID" value="PS1159_v2.g7543.t1"/>
    <property type="gene ID" value="PS1159_v2.g7543"/>
</dbReference>